<dbReference type="Pfam" id="PF13424">
    <property type="entry name" value="TPR_12"/>
    <property type="match status" value="1"/>
</dbReference>
<dbReference type="SMART" id="SM00387">
    <property type="entry name" value="HATPase_c"/>
    <property type="match status" value="1"/>
</dbReference>
<comment type="catalytic activity">
    <reaction evidence="1">
        <text>ATP + protein L-histidine = ADP + protein N-phospho-L-histidine.</text>
        <dbReference type="EC" id="2.7.13.3"/>
    </reaction>
</comment>
<feature type="repeat" description="TPR" evidence="4">
    <location>
        <begin position="211"/>
        <end position="244"/>
    </location>
</feature>
<feature type="transmembrane region" description="Helical" evidence="6">
    <location>
        <begin position="410"/>
        <end position="428"/>
    </location>
</feature>
<dbReference type="Pfam" id="PF02518">
    <property type="entry name" value="HATPase_c"/>
    <property type="match status" value="1"/>
</dbReference>
<comment type="caution">
    <text evidence="9">The sequence shown here is derived from an EMBL/GenBank/DDBJ whole genome shotgun (WGS) entry which is preliminary data.</text>
</comment>
<evidence type="ECO:0000256" key="1">
    <source>
        <dbReference type="ARBA" id="ARBA00000085"/>
    </source>
</evidence>
<dbReference type="PANTHER" id="PTHR43065">
    <property type="entry name" value="SENSOR HISTIDINE KINASE"/>
    <property type="match status" value="1"/>
</dbReference>
<dbReference type="PROSITE" id="PS50005">
    <property type="entry name" value="TPR"/>
    <property type="match status" value="2"/>
</dbReference>
<dbReference type="SUPFAM" id="SSF47384">
    <property type="entry name" value="Homodimeric domain of signal transducing histidine kinase"/>
    <property type="match status" value="1"/>
</dbReference>
<sequence length="746" mass="83621">MLRPIYFAPLKHTLMVLFLSLLLPLFAGAQPPAADSLRHLLRADTRPNVLRVQRLLALGQELKNSDAPQATQVNEEALRLARQLAYPPGEGLALLALSNLHRRQNDFEAAHRDARQAQRLYVDRHDVLGQGRAWLQLSTVYMLQEKPAASLAAALKGLPMAERAGDQVTTERLRYIMGNVYHTMGNYTEALPLLRGALKMGQRNGDDQLVLSTLGDIGNCYKRLKRWPQALLYFQRALQLSQRVGDHQGEAGFETNLAELYGLQGNQPEALAHSLRARQLVRTNQDEYNLPLMELVLARAYLLSNQTDSVLELAHHALQLSQQTKSNGNIRTAADLLAQAYAQQQNFEQAYHFRNLQLAYNDTLSGEDTQLSTNALRYGYELDRKKAQIALLSKTRQLQAQTAERQRQQLYALLAGLAGVVLLAGLLLRNIFLKQRINHHLNETNHQIAAHRDDLDQALRELRATQAQLVQHEKLASLGQLTAGVAHEIQNPLNFITNFSDLGVELTTELQEELAKESLSVAGRVTIEELLHDLAQNQLSIHQHGRRADRIVKSMLEHSRVSSGQPQLTDLNALCEECLRLAYYSWQATNKDFKATLNTQFASPLPSLQVVPQDLTRVLVNLLTNAFYAVSEKRRLLGSGYEPQVSIQTEQTDDTVCIRVRDNGNGIPTDVRQRIFEPFFTTKPTGEGTGLGLSLSYDIITKGHRGTLNVETQEGEFTEFIVRLPITPTPSRPANTISREMTETSV</sequence>
<dbReference type="InterPro" id="IPR036097">
    <property type="entry name" value="HisK_dim/P_sf"/>
</dbReference>
<feature type="domain" description="Histidine kinase" evidence="8">
    <location>
        <begin position="484"/>
        <end position="728"/>
    </location>
</feature>
<dbReference type="InterPro" id="IPR003594">
    <property type="entry name" value="HATPase_dom"/>
</dbReference>
<keyword evidence="6" id="KW-0472">Membrane</keyword>
<evidence type="ECO:0000256" key="2">
    <source>
        <dbReference type="ARBA" id="ARBA00012438"/>
    </source>
</evidence>
<protein>
    <recommendedName>
        <fullName evidence="2">histidine kinase</fullName>
        <ecNumber evidence="2">2.7.13.3</ecNumber>
    </recommendedName>
</protein>
<evidence type="ECO:0000313" key="9">
    <source>
        <dbReference type="EMBL" id="TGE08494.1"/>
    </source>
</evidence>
<dbReference type="PANTHER" id="PTHR43065:SF42">
    <property type="entry name" value="TWO-COMPONENT SENSOR PPRA"/>
    <property type="match status" value="1"/>
</dbReference>
<dbReference type="Gene3D" id="1.10.287.130">
    <property type="match status" value="1"/>
</dbReference>
<feature type="repeat" description="TPR" evidence="4">
    <location>
        <begin position="171"/>
        <end position="204"/>
    </location>
</feature>
<keyword evidence="10" id="KW-1185">Reference proteome</keyword>
<name>A0A4Z0P7U7_9BACT</name>
<dbReference type="InterPro" id="IPR019734">
    <property type="entry name" value="TPR_rpt"/>
</dbReference>
<dbReference type="SMART" id="SM00388">
    <property type="entry name" value="HisKA"/>
    <property type="match status" value="1"/>
</dbReference>
<keyword evidence="6" id="KW-1133">Transmembrane helix</keyword>
<dbReference type="Proteomes" id="UP000298337">
    <property type="component" value="Unassembled WGS sequence"/>
</dbReference>
<dbReference type="PRINTS" id="PR00344">
    <property type="entry name" value="BCTRLSENSOR"/>
</dbReference>
<dbReference type="Gene3D" id="1.25.40.10">
    <property type="entry name" value="Tetratricopeptide repeat domain"/>
    <property type="match status" value="1"/>
</dbReference>
<accession>A0A4Z0P7U7</accession>
<evidence type="ECO:0000256" key="3">
    <source>
        <dbReference type="ARBA" id="ARBA00022553"/>
    </source>
</evidence>
<dbReference type="SMART" id="SM00028">
    <property type="entry name" value="TPR"/>
    <property type="match status" value="6"/>
</dbReference>
<dbReference type="SUPFAM" id="SSF48452">
    <property type="entry name" value="TPR-like"/>
    <property type="match status" value="2"/>
</dbReference>
<dbReference type="Gene3D" id="3.30.565.10">
    <property type="entry name" value="Histidine kinase-like ATPase, C-terminal domain"/>
    <property type="match status" value="1"/>
</dbReference>
<dbReference type="InterPro" id="IPR004358">
    <property type="entry name" value="Sig_transdc_His_kin-like_C"/>
</dbReference>
<keyword evidence="5" id="KW-0175">Coiled coil</keyword>
<dbReference type="InterPro" id="IPR011990">
    <property type="entry name" value="TPR-like_helical_dom_sf"/>
</dbReference>
<dbReference type="EC" id="2.7.13.3" evidence="2"/>
<dbReference type="InterPro" id="IPR036890">
    <property type="entry name" value="HATPase_C_sf"/>
</dbReference>
<evidence type="ECO:0000256" key="5">
    <source>
        <dbReference type="SAM" id="Coils"/>
    </source>
</evidence>
<keyword evidence="6" id="KW-0812">Transmembrane</keyword>
<evidence type="ECO:0000256" key="7">
    <source>
        <dbReference type="SAM" id="SignalP"/>
    </source>
</evidence>
<dbReference type="GO" id="GO:0000155">
    <property type="term" value="F:phosphorelay sensor kinase activity"/>
    <property type="evidence" value="ECO:0007669"/>
    <property type="project" value="InterPro"/>
</dbReference>
<reference evidence="9 10" key="1">
    <citation type="submission" date="2019-04" db="EMBL/GenBank/DDBJ databases">
        <authorList>
            <person name="Feng G."/>
            <person name="Zhang J."/>
            <person name="Zhu H."/>
        </authorList>
    </citation>
    <scope>NUCLEOTIDE SEQUENCE [LARGE SCALE GENOMIC DNA]</scope>
    <source>
        <strain evidence="9 10">92R-1</strain>
    </source>
</reference>
<evidence type="ECO:0000313" key="10">
    <source>
        <dbReference type="Proteomes" id="UP000298337"/>
    </source>
</evidence>
<evidence type="ECO:0000256" key="6">
    <source>
        <dbReference type="SAM" id="Phobius"/>
    </source>
</evidence>
<proteinExistence type="predicted"/>
<keyword evidence="3" id="KW-0597">Phosphoprotein</keyword>
<evidence type="ECO:0000259" key="8">
    <source>
        <dbReference type="PROSITE" id="PS50109"/>
    </source>
</evidence>
<gene>
    <name evidence="9" type="ORF">EU556_12365</name>
</gene>
<feature type="signal peptide" evidence="7">
    <location>
        <begin position="1"/>
        <end position="29"/>
    </location>
</feature>
<feature type="coiled-coil region" evidence="5">
    <location>
        <begin position="441"/>
        <end position="475"/>
    </location>
</feature>
<dbReference type="InterPro" id="IPR003661">
    <property type="entry name" value="HisK_dim/P_dom"/>
</dbReference>
<evidence type="ECO:0000256" key="4">
    <source>
        <dbReference type="PROSITE-ProRule" id="PRU00339"/>
    </source>
</evidence>
<dbReference type="EMBL" id="SRLA01000002">
    <property type="protein sequence ID" value="TGE08494.1"/>
    <property type="molecule type" value="Genomic_DNA"/>
</dbReference>
<dbReference type="OrthoDB" id="9806995at2"/>
<dbReference type="InterPro" id="IPR005467">
    <property type="entry name" value="His_kinase_dom"/>
</dbReference>
<dbReference type="PROSITE" id="PS50109">
    <property type="entry name" value="HIS_KIN"/>
    <property type="match status" value="1"/>
</dbReference>
<dbReference type="AlphaFoldDB" id="A0A4Z0P7U7"/>
<keyword evidence="7" id="KW-0732">Signal</keyword>
<dbReference type="SUPFAM" id="SSF55874">
    <property type="entry name" value="ATPase domain of HSP90 chaperone/DNA topoisomerase II/histidine kinase"/>
    <property type="match status" value="1"/>
</dbReference>
<feature type="chain" id="PRO_5021418142" description="histidine kinase" evidence="7">
    <location>
        <begin position="30"/>
        <end position="746"/>
    </location>
</feature>
<organism evidence="9 10">
    <name type="scientific">Hymenobacter fodinae</name>
    <dbReference type="NCBI Taxonomy" id="2510796"/>
    <lineage>
        <taxon>Bacteria</taxon>
        <taxon>Pseudomonadati</taxon>
        <taxon>Bacteroidota</taxon>
        <taxon>Cytophagia</taxon>
        <taxon>Cytophagales</taxon>
        <taxon>Hymenobacteraceae</taxon>
        <taxon>Hymenobacter</taxon>
    </lineage>
</organism>
<keyword evidence="4" id="KW-0802">TPR repeat</keyword>
<dbReference type="CDD" id="cd00082">
    <property type="entry name" value="HisKA"/>
    <property type="match status" value="1"/>
</dbReference>